<evidence type="ECO:0000256" key="8">
    <source>
        <dbReference type="ARBA" id="ARBA00023136"/>
    </source>
</evidence>
<accession>A0A9J6C4B0</accession>
<dbReference type="PANTHER" id="PTHR46953">
    <property type="entry name" value="G-PROTEIN COUPLED RECEPTOR MTH-LIKE 1-RELATED"/>
    <property type="match status" value="1"/>
</dbReference>
<feature type="signal peptide" evidence="12">
    <location>
        <begin position="1"/>
        <end position="18"/>
    </location>
</feature>
<evidence type="ECO:0000256" key="10">
    <source>
        <dbReference type="ARBA" id="ARBA00023224"/>
    </source>
</evidence>
<dbReference type="AlphaFoldDB" id="A0A9J6C4B0"/>
<keyword evidence="15" id="KW-1185">Reference proteome</keyword>
<feature type="transmembrane region" description="Helical" evidence="11">
    <location>
        <begin position="514"/>
        <end position="535"/>
    </location>
</feature>
<dbReference type="SUPFAM" id="SSF63877">
    <property type="entry name" value="Methuselah ectodomain"/>
    <property type="match status" value="1"/>
</dbReference>
<feature type="transmembrane region" description="Helical" evidence="11">
    <location>
        <begin position="470"/>
        <end position="494"/>
    </location>
</feature>
<comment type="caution">
    <text evidence="14">The sequence shown here is derived from an EMBL/GenBank/DDBJ whole genome shotgun (WGS) entry which is preliminary data.</text>
</comment>
<dbReference type="PANTHER" id="PTHR46953:SF1">
    <property type="entry name" value="G-PROTEIN COUPLED RECEPTOR MTH-LIKE 1-RELATED"/>
    <property type="match status" value="1"/>
</dbReference>
<evidence type="ECO:0000256" key="1">
    <source>
        <dbReference type="ARBA" id="ARBA00004651"/>
    </source>
</evidence>
<evidence type="ECO:0000256" key="4">
    <source>
        <dbReference type="ARBA" id="ARBA00022692"/>
    </source>
</evidence>
<evidence type="ECO:0000256" key="6">
    <source>
        <dbReference type="ARBA" id="ARBA00022989"/>
    </source>
</evidence>
<evidence type="ECO:0000256" key="12">
    <source>
        <dbReference type="SAM" id="SignalP"/>
    </source>
</evidence>
<reference evidence="14" key="1">
    <citation type="submission" date="2021-03" db="EMBL/GenBank/DDBJ databases">
        <title>Chromosome level genome of the anhydrobiotic midge Polypedilum vanderplanki.</title>
        <authorList>
            <person name="Yoshida Y."/>
            <person name="Kikawada T."/>
            <person name="Gusev O."/>
        </authorList>
    </citation>
    <scope>NUCLEOTIDE SEQUENCE</scope>
    <source>
        <strain evidence="14">NIAS01</strain>
        <tissue evidence="14">Whole body or cell culture</tissue>
    </source>
</reference>
<dbReference type="EMBL" id="JADBJN010000002">
    <property type="protein sequence ID" value="KAG5676842.1"/>
    <property type="molecule type" value="Genomic_DNA"/>
</dbReference>
<keyword evidence="4 11" id="KW-0812">Transmembrane</keyword>
<keyword evidence="5 12" id="KW-0732">Signal</keyword>
<evidence type="ECO:0000256" key="3">
    <source>
        <dbReference type="ARBA" id="ARBA00022475"/>
    </source>
</evidence>
<evidence type="ECO:0000256" key="5">
    <source>
        <dbReference type="ARBA" id="ARBA00022729"/>
    </source>
</evidence>
<feature type="transmembrane region" description="Helical" evidence="11">
    <location>
        <begin position="619"/>
        <end position="644"/>
    </location>
</feature>
<feature type="chain" id="PRO_5039890658" description="G-protein coupled receptors family 2 profile 2 domain-containing protein" evidence="12">
    <location>
        <begin position="19"/>
        <end position="728"/>
    </location>
</feature>
<dbReference type="GO" id="GO:0007166">
    <property type="term" value="P:cell surface receptor signaling pathway"/>
    <property type="evidence" value="ECO:0007669"/>
    <property type="project" value="InterPro"/>
</dbReference>
<feature type="transmembrane region" description="Helical" evidence="11">
    <location>
        <begin position="404"/>
        <end position="427"/>
    </location>
</feature>
<keyword evidence="9" id="KW-0675">Receptor</keyword>
<dbReference type="InterPro" id="IPR036272">
    <property type="entry name" value="Methuselah_N_sf"/>
</dbReference>
<protein>
    <recommendedName>
        <fullName evidence="13">G-protein coupled receptors family 2 profile 2 domain-containing protein</fullName>
    </recommendedName>
</protein>
<evidence type="ECO:0000256" key="2">
    <source>
        <dbReference type="ARBA" id="ARBA00008979"/>
    </source>
</evidence>
<evidence type="ECO:0000256" key="11">
    <source>
        <dbReference type="SAM" id="Phobius"/>
    </source>
</evidence>
<keyword evidence="7" id="KW-0297">G-protein coupled receptor</keyword>
<evidence type="ECO:0000256" key="7">
    <source>
        <dbReference type="ARBA" id="ARBA00023040"/>
    </source>
</evidence>
<dbReference type="CDD" id="cd15039">
    <property type="entry name" value="7tmB3_Methuselah-like"/>
    <property type="match status" value="1"/>
</dbReference>
<keyword evidence="3" id="KW-1003">Cell membrane</keyword>
<sequence length="728" mass="84336">MFLKIILNFSLLIHILNGSKINKCCAYDEVVYFETLDEINLTSKNIYKCVKLSADDSLLYNNYIDTNLTFPVVFMGFNIFNDAESHWPTCGENDDIKLSTYKLNDSIKISQLTSCIDMMDDVYYVFTCNDEKSNKISDLVDVYELKKCCSSGKSYDIFARKCVINNETDIDDDFRDLFFDKVVLFEYDVIKCNADDVLVEYHSQVHSLKMYENTLVITNLDGYGPEVFSHNSYCIESTINTYTEKPIEMSEEHFTKKYGSKFIAKVCRKKSICNQIPCIRKCCEIGERMTYENSTTNCEPHDTDIDVPFHSFKILENELELERIEPSEYGIMMPKYCLKFALEDTETHYISGIDGSLYLETDQGIYSNEEFCVDYFVEDSVENLKMKTFICFNDEDEKYQKMQFHVYAGLMTVSAFFLGVTFLVYIFLPKLLNLHGKTVVCHVIALFIGYSFLSIIQFNTEVMPPFCMLIAFIVYFGLFSAFSWLNVMCLDIYWTFGSVRASHSIRRTKEMKKFVYYSAYAWGVPFIMTIFTYMIDFYKVLPAKLQPNIGKSKCWFEEQSSPGHMIFFLFPIGIQISMNFILFILTAIHCNRIKAEIHRMQMCDNNDQSKRKSFIADKAIFVMNIKLFCVMGISWCLEIIATVYKQDSVWWHISDVFNCLQGVMVFIIFVCKKKVLMAFQKKLGFRSLHRPKASGSTTLSTLDLNSTSMSNRINGKLIKSNSSASNLN</sequence>
<comment type="similarity">
    <text evidence="2">Belongs to the G-protein coupled receptor 2 family. Mth subfamily.</text>
</comment>
<evidence type="ECO:0000313" key="14">
    <source>
        <dbReference type="EMBL" id="KAG5676842.1"/>
    </source>
</evidence>
<dbReference type="OrthoDB" id="7781310at2759"/>
<keyword evidence="8 11" id="KW-0472">Membrane</keyword>
<keyword evidence="6 11" id="KW-1133">Transmembrane helix</keyword>
<feature type="transmembrane region" description="Helical" evidence="11">
    <location>
        <begin position="565"/>
        <end position="590"/>
    </location>
</feature>
<gene>
    <name evidence="14" type="ORF">PVAND_006649</name>
</gene>
<evidence type="ECO:0000259" key="13">
    <source>
        <dbReference type="PROSITE" id="PS50261"/>
    </source>
</evidence>
<evidence type="ECO:0000256" key="9">
    <source>
        <dbReference type="ARBA" id="ARBA00023170"/>
    </source>
</evidence>
<dbReference type="GO" id="GO:0005886">
    <property type="term" value="C:plasma membrane"/>
    <property type="evidence" value="ECO:0007669"/>
    <property type="project" value="UniProtKB-SubCell"/>
</dbReference>
<keyword evidence="10" id="KW-0807">Transducer</keyword>
<dbReference type="InterPro" id="IPR052808">
    <property type="entry name" value="GPCR_Mth-like"/>
</dbReference>
<dbReference type="Gene3D" id="2.170.180.11">
    <property type="entry name" value="Methuselah ectodomain, domain 2"/>
    <property type="match status" value="1"/>
</dbReference>
<feature type="domain" description="G-protein coupled receptors family 2 profile 2" evidence="13">
    <location>
        <begin position="403"/>
        <end position="673"/>
    </location>
</feature>
<dbReference type="GO" id="GO:0004930">
    <property type="term" value="F:G protein-coupled receptor activity"/>
    <property type="evidence" value="ECO:0007669"/>
    <property type="project" value="UniProtKB-KW"/>
</dbReference>
<organism evidence="14 15">
    <name type="scientific">Polypedilum vanderplanki</name>
    <name type="common">Sleeping chironomid midge</name>
    <dbReference type="NCBI Taxonomy" id="319348"/>
    <lineage>
        <taxon>Eukaryota</taxon>
        <taxon>Metazoa</taxon>
        <taxon>Ecdysozoa</taxon>
        <taxon>Arthropoda</taxon>
        <taxon>Hexapoda</taxon>
        <taxon>Insecta</taxon>
        <taxon>Pterygota</taxon>
        <taxon>Neoptera</taxon>
        <taxon>Endopterygota</taxon>
        <taxon>Diptera</taxon>
        <taxon>Nematocera</taxon>
        <taxon>Chironomoidea</taxon>
        <taxon>Chironomidae</taxon>
        <taxon>Chironominae</taxon>
        <taxon>Polypedilum</taxon>
        <taxon>Polypedilum</taxon>
    </lineage>
</organism>
<feature type="transmembrane region" description="Helical" evidence="11">
    <location>
        <begin position="439"/>
        <end position="458"/>
    </location>
</feature>
<evidence type="ECO:0000313" key="15">
    <source>
        <dbReference type="Proteomes" id="UP001107558"/>
    </source>
</evidence>
<feature type="transmembrane region" description="Helical" evidence="11">
    <location>
        <begin position="650"/>
        <end position="671"/>
    </location>
</feature>
<dbReference type="Proteomes" id="UP001107558">
    <property type="component" value="Chromosome 2"/>
</dbReference>
<dbReference type="PROSITE" id="PS50261">
    <property type="entry name" value="G_PROTEIN_RECEP_F2_4"/>
    <property type="match status" value="1"/>
</dbReference>
<proteinExistence type="inferred from homology"/>
<dbReference type="InterPro" id="IPR017981">
    <property type="entry name" value="GPCR_2-like_7TM"/>
</dbReference>
<dbReference type="InterPro" id="IPR023311">
    <property type="entry name" value="Methusela_ecto_dom_2"/>
</dbReference>
<name>A0A9J6C4B0_POLVA</name>
<dbReference type="Gene3D" id="1.20.1070.10">
    <property type="entry name" value="Rhodopsin 7-helix transmembrane proteins"/>
    <property type="match status" value="1"/>
</dbReference>
<comment type="subcellular location">
    <subcellularLocation>
        <location evidence="1">Cell membrane</location>
        <topology evidence="1">Multi-pass membrane protein</topology>
    </subcellularLocation>
</comment>